<name>A0A1S8YTD7_9GAMM</name>
<feature type="transmembrane region" description="Helical" evidence="1">
    <location>
        <begin position="20"/>
        <end position="44"/>
    </location>
</feature>
<dbReference type="InterPro" id="IPR018895">
    <property type="entry name" value="DUF2474"/>
</dbReference>
<proteinExistence type="predicted"/>
<keyword evidence="3" id="KW-1185">Reference proteome</keyword>
<evidence type="ECO:0000256" key="1">
    <source>
        <dbReference type="SAM" id="Phobius"/>
    </source>
</evidence>
<dbReference type="STRING" id="1926881.BTJ39_02845"/>
<organism evidence="2 3">
    <name type="scientific">Izhakiella australiensis</name>
    <dbReference type="NCBI Taxonomy" id="1926881"/>
    <lineage>
        <taxon>Bacteria</taxon>
        <taxon>Pseudomonadati</taxon>
        <taxon>Pseudomonadota</taxon>
        <taxon>Gammaproteobacteria</taxon>
        <taxon>Enterobacterales</taxon>
        <taxon>Erwiniaceae</taxon>
        <taxon>Izhakiella</taxon>
    </lineage>
</organism>
<keyword evidence="1" id="KW-1133">Transmembrane helix</keyword>
<protein>
    <recommendedName>
        <fullName evidence="4">DUF2474 domain-containing protein</fullName>
    </recommendedName>
</protein>
<accession>A0A1S8YTD7</accession>
<comment type="caution">
    <text evidence="2">The sequence shown here is derived from an EMBL/GenBank/DDBJ whole genome shotgun (WGS) entry which is preliminary data.</text>
</comment>
<dbReference type="Pfam" id="PF10617">
    <property type="entry name" value="DUF2474"/>
    <property type="match status" value="1"/>
</dbReference>
<dbReference type="AlphaFoldDB" id="A0A1S8YTD7"/>
<reference evidence="2 3" key="1">
    <citation type="submission" date="2016-12" db="EMBL/GenBank/DDBJ databases">
        <title>Izhakiella australiana sp. nov. of genus Izhakiella isolated from Australian desert.</title>
        <authorList>
            <person name="Ji M."/>
        </authorList>
    </citation>
    <scope>NUCLEOTIDE SEQUENCE [LARGE SCALE GENOMIC DNA]</scope>
    <source>
        <strain evidence="2 3">D4N98</strain>
    </source>
</reference>
<sequence>MHTDLKPQSTKSRFIRSKRLLWLMAIYLLSIMALATVAGLFRLLMTAADMKSH</sequence>
<dbReference type="EMBL" id="MRUL01000001">
    <property type="protein sequence ID" value="OON42108.1"/>
    <property type="molecule type" value="Genomic_DNA"/>
</dbReference>
<evidence type="ECO:0008006" key="4">
    <source>
        <dbReference type="Google" id="ProtNLM"/>
    </source>
</evidence>
<dbReference type="OrthoDB" id="6199137at2"/>
<dbReference type="RefSeq" id="WP_078001140.1">
    <property type="nucleotide sequence ID" value="NZ_MRUL01000001.1"/>
</dbReference>
<evidence type="ECO:0000313" key="3">
    <source>
        <dbReference type="Proteomes" id="UP000190667"/>
    </source>
</evidence>
<evidence type="ECO:0000313" key="2">
    <source>
        <dbReference type="EMBL" id="OON42108.1"/>
    </source>
</evidence>
<keyword evidence="1" id="KW-0472">Membrane</keyword>
<keyword evidence="1" id="KW-0812">Transmembrane</keyword>
<gene>
    <name evidence="2" type="ORF">BTJ39_02845</name>
</gene>
<dbReference type="Proteomes" id="UP000190667">
    <property type="component" value="Unassembled WGS sequence"/>
</dbReference>